<name>A0A4Y2M120_ARAVE</name>
<evidence type="ECO:0000313" key="1">
    <source>
        <dbReference type="EMBL" id="GBN19397.1"/>
    </source>
</evidence>
<accession>A0A4Y2M120</accession>
<protein>
    <submittedName>
        <fullName evidence="1">Uncharacterized protein</fullName>
    </submittedName>
</protein>
<evidence type="ECO:0000313" key="2">
    <source>
        <dbReference type="Proteomes" id="UP000499080"/>
    </source>
</evidence>
<keyword evidence="2" id="KW-1185">Reference proteome</keyword>
<sequence>MCQVGAAGKIISSLYGSSLQSNSLNEIRFTILTKSLVQNKLNLTTLPPIEEAEDSWSAFLQINLRTRHVTGPIKWVWKAKKDVLLPFTSTAVQAPQ</sequence>
<dbReference type="EMBL" id="BGPR01006486">
    <property type="protein sequence ID" value="GBN19397.1"/>
    <property type="molecule type" value="Genomic_DNA"/>
</dbReference>
<dbReference type="Proteomes" id="UP000499080">
    <property type="component" value="Unassembled WGS sequence"/>
</dbReference>
<organism evidence="1 2">
    <name type="scientific">Araneus ventricosus</name>
    <name type="common">Orbweaver spider</name>
    <name type="synonym">Epeira ventricosa</name>
    <dbReference type="NCBI Taxonomy" id="182803"/>
    <lineage>
        <taxon>Eukaryota</taxon>
        <taxon>Metazoa</taxon>
        <taxon>Ecdysozoa</taxon>
        <taxon>Arthropoda</taxon>
        <taxon>Chelicerata</taxon>
        <taxon>Arachnida</taxon>
        <taxon>Araneae</taxon>
        <taxon>Araneomorphae</taxon>
        <taxon>Entelegynae</taxon>
        <taxon>Araneoidea</taxon>
        <taxon>Araneidae</taxon>
        <taxon>Araneus</taxon>
    </lineage>
</organism>
<comment type="caution">
    <text evidence="1">The sequence shown here is derived from an EMBL/GenBank/DDBJ whole genome shotgun (WGS) entry which is preliminary data.</text>
</comment>
<dbReference type="AlphaFoldDB" id="A0A4Y2M120"/>
<proteinExistence type="predicted"/>
<gene>
    <name evidence="1" type="ORF">AVEN_17261_1</name>
</gene>
<reference evidence="1 2" key="1">
    <citation type="journal article" date="2019" name="Sci. Rep.">
        <title>Orb-weaving spider Araneus ventricosus genome elucidates the spidroin gene catalogue.</title>
        <authorList>
            <person name="Kono N."/>
            <person name="Nakamura H."/>
            <person name="Ohtoshi R."/>
            <person name="Moran D.A.P."/>
            <person name="Shinohara A."/>
            <person name="Yoshida Y."/>
            <person name="Fujiwara M."/>
            <person name="Mori M."/>
            <person name="Tomita M."/>
            <person name="Arakawa K."/>
        </authorList>
    </citation>
    <scope>NUCLEOTIDE SEQUENCE [LARGE SCALE GENOMIC DNA]</scope>
</reference>